<proteinExistence type="predicted"/>
<accession>A0A0C4DIM2</accession>
<dbReference type="VEuPathDB" id="FungiDB:FOXG_17255"/>
<name>A0A0C4DIM2_FUSOF</name>
<dbReference type="EnsemblFungi" id="FOXG_17255T0">
    <property type="protein sequence ID" value="FOXG_17255P0"/>
    <property type="gene ID" value="FOXG_17255"/>
</dbReference>
<dbReference type="Proteomes" id="UP000002489">
    <property type="component" value="Unassembled WGS sequence"/>
</dbReference>
<gene>
    <name evidence="1" type="primary">28958043</name>
</gene>
<evidence type="ECO:0000313" key="2">
    <source>
        <dbReference type="Proteomes" id="UP000002489"/>
    </source>
</evidence>
<sequence>MKRHEKRFHRDDLEKKPLAIVPPRPRVSRMIRRLERSGQGQFARKSGEVDSTAPQRWDVILNRRLEGFTLVQVAYTANGDVIIPAEAPPSLLDVDGNELIRLHANLAGVKCIVPDEKPMAKSKTSRSIN</sequence>
<dbReference type="AlphaFoldDB" id="A0A0C4DIM2"/>
<protein>
    <submittedName>
        <fullName evidence="1">Uncharacterized protein</fullName>
    </submittedName>
</protein>
<evidence type="ECO:0000313" key="1">
    <source>
        <dbReference type="EnsemblFungi" id="FOXG_17255P0"/>
    </source>
</evidence>
<reference evidence="1" key="2">
    <citation type="submission" date="2025-08" db="UniProtKB">
        <authorList>
            <consortium name="EnsemblFungi"/>
        </authorList>
    </citation>
    <scope>IDENTIFICATION</scope>
    <source>
        <strain evidence="1">4287 / CBS 123668 / FGSC 9935 / NRRL 34936</strain>
    </source>
</reference>
<organism evidence="1 2">
    <name type="scientific">Fusarium oxysporum (strain Fo5176)</name>
    <name type="common">Fusarium vascular wilt</name>
    <dbReference type="NCBI Taxonomy" id="660025"/>
    <lineage>
        <taxon>Eukaryota</taxon>
        <taxon>Fungi</taxon>
        <taxon>Dikarya</taxon>
        <taxon>Ascomycota</taxon>
        <taxon>Pezizomycotina</taxon>
        <taxon>Sordariomycetes</taxon>
        <taxon>Hypocreomycetidae</taxon>
        <taxon>Hypocreales</taxon>
        <taxon>Nectriaceae</taxon>
        <taxon>Fusarium</taxon>
        <taxon>Fusarium oxysporum species complex</taxon>
    </lineage>
</organism>
<reference evidence="2" key="1">
    <citation type="journal article" date="2012" name="Mol. Plant Microbe Interact.">
        <title>A highly conserved effector in Fusarium oxysporum is required for full virulence on Arabidopsis.</title>
        <authorList>
            <person name="Thatcher L.F."/>
            <person name="Gardiner D.M."/>
            <person name="Kazan K."/>
            <person name="Manners J."/>
        </authorList>
    </citation>
    <scope>NUCLEOTIDE SEQUENCE [LARGE SCALE GENOMIC DNA]</scope>
    <source>
        <strain evidence="2">Fo5176</strain>
    </source>
</reference>